<evidence type="ECO:0000256" key="11">
    <source>
        <dbReference type="RuleBase" id="RU000394"/>
    </source>
</evidence>
<dbReference type="Gene3D" id="3.40.850.10">
    <property type="entry name" value="Kinesin motor domain"/>
    <property type="match status" value="1"/>
</dbReference>
<gene>
    <name evidence="13" type="ORF">OS493_009719</name>
</gene>
<dbReference type="Proteomes" id="UP001163046">
    <property type="component" value="Unassembled WGS sequence"/>
</dbReference>
<evidence type="ECO:0000256" key="3">
    <source>
        <dbReference type="ARBA" id="ARBA00022553"/>
    </source>
</evidence>
<keyword evidence="9" id="KW-0206">Cytoskeleton</keyword>
<accession>A0A9W9YRA2</accession>
<comment type="subcellular location">
    <subcellularLocation>
        <location evidence="1">Cytoplasm</location>
        <location evidence="1">Cytoskeleton</location>
        <location evidence="1">Spindle</location>
    </subcellularLocation>
</comment>
<evidence type="ECO:0000256" key="2">
    <source>
        <dbReference type="ARBA" id="ARBA00022490"/>
    </source>
</evidence>
<dbReference type="AlphaFoldDB" id="A0A9W9YRA2"/>
<sequence>MNAPKESFAFKNSTRAGGEISHRFSFTNVFDEETTQKSFFDDTTLPLVTDFINGQNCLVFTYGVTNSGKTYTIQGTPRDGGILPRSLDVLFNSIDGKHYNKTNLKPRFCTDVIRLTEDQVLKDSNYKTVLLSSLDKEASCADESALQNTVNCKSQDAEHEEPSMDMDENISRVADDTTINVDAQGPGKKRTTLRLGDDTNGNPYIKGLREIYVSNADEAYKILKIGQKNQRIASTKLNQCSSRSHCIFSVKVLRVVDVDDPHVARVSRLSFVDLAGSERYSKTHSNGDRLKEAGNINTSLMTLGKCLEYLRYNQRHP</sequence>
<organism evidence="13 14">
    <name type="scientific">Desmophyllum pertusum</name>
    <dbReference type="NCBI Taxonomy" id="174260"/>
    <lineage>
        <taxon>Eukaryota</taxon>
        <taxon>Metazoa</taxon>
        <taxon>Cnidaria</taxon>
        <taxon>Anthozoa</taxon>
        <taxon>Hexacorallia</taxon>
        <taxon>Scleractinia</taxon>
        <taxon>Caryophylliina</taxon>
        <taxon>Caryophylliidae</taxon>
        <taxon>Desmophyllum</taxon>
    </lineage>
</organism>
<evidence type="ECO:0000313" key="13">
    <source>
        <dbReference type="EMBL" id="KAJ7363560.1"/>
    </source>
</evidence>
<proteinExistence type="inferred from homology"/>
<feature type="domain" description="Kinesin motor" evidence="12">
    <location>
        <begin position="1"/>
        <end position="317"/>
    </location>
</feature>
<dbReference type="InterPro" id="IPR019821">
    <property type="entry name" value="Kinesin_motor_CS"/>
</dbReference>
<evidence type="ECO:0000256" key="10">
    <source>
        <dbReference type="PROSITE-ProRule" id="PRU00283"/>
    </source>
</evidence>
<dbReference type="InterPro" id="IPR036961">
    <property type="entry name" value="Kinesin_motor_dom_sf"/>
</dbReference>
<evidence type="ECO:0000259" key="12">
    <source>
        <dbReference type="PROSITE" id="PS50067"/>
    </source>
</evidence>
<dbReference type="PANTHER" id="PTHR47970">
    <property type="entry name" value="KINESIN-LIKE PROTEIN KIF11"/>
    <property type="match status" value="1"/>
</dbReference>
<dbReference type="InterPro" id="IPR047149">
    <property type="entry name" value="KIF11-like"/>
</dbReference>
<dbReference type="SUPFAM" id="SSF52540">
    <property type="entry name" value="P-loop containing nucleoside triphosphate hydrolases"/>
    <property type="match status" value="1"/>
</dbReference>
<keyword evidence="8 10" id="KW-0505">Motor protein</keyword>
<dbReference type="GO" id="GO:0005524">
    <property type="term" value="F:ATP binding"/>
    <property type="evidence" value="ECO:0007669"/>
    <property type="project" value="UniProtKB-UniRule"/>
</dbReference>
<keyword evidence="4 11" id="KW-0493">Microtubule</keyword>
<dbReference type="SMART" id="SM00129">
    <property type="entry name" value="KISc"/>
    <property type="match status" value="1"/>
</dbReference>
<evidence type="ECO:0000256" key="1">
    <source>
        <dbReference type="ARBA" id="ARBA00004186"/>
    </source>
</evidence>
<feature type="binding site" evidence="10">
    <location>
        <begin position="63"/>
        <end position="70"/>
    </location>
    <ligand>
        <name>ATP</name>
        <dbReference type="ChEBI" id="CHEBI:30616"/>
    </ligand>
</feature>
<keyword evidence="6 10" id="KW-0067">ATP-binding</keyword>
<evidence type="ECO:0000256" key="8">
    <source>
        <dbReference type="ARBA" id="ARBA00023175"/>
    </source>
</evidence>
<dbReference type="GO" id="GO:0008574">
    <property type="term" value="F:plus-end-directed microtubule motor activity"/>
    <property type="evidence" value="ECO:0007669"/>
    <property type="project" value="TreeGrafter"/>
</dbReference>
<evidence type="ECO:0000256" key="4">
    <source>
        <dbReference type="ARBA" id="ARBA00022701"/>
    </source>
</evidence>
<dbReference type="EMBL" id="MU827305">
    <property type="protein sequence ID" value="KAJ7363560.1"/>
    <property type="molecule type" value="Genomic_DNA"/>
</dbReference>
<dbReference type="InterPro" id="IPR001752">
    <property type="entry name" value="Kinesin_motor_dom"/>
</dbReference>
<keyword evidence="3" id="KW-0597">Phosphoprotein</keyword>
<evidence type="ECO:0000313" key="14">
    <source>
        <dbReference type="Proteomes" id="UP001163046"/>
    </source>
</evidence>
<dbReference type="GO" id="GO:0090307">
    <property type="term" value="P:mitotic spindle assembly"/>
    <property type="evidence" value="ECO:0007669"/>
    <property type="project" value="TreeGrafter"/>
</dbReference>
<evidence type="ECO:0000256" key="7">
    <source>
        <dbReference type="ARBA" id="ARBA00023054"/>
    </source>
</evidence>
<keyword evidence="14" id="KW-1185">Reference proteome</keyword>
<dbReference type="PANTHER" id="PTHR47970:SF29">
    <property type="entry name" value="KINESIN FAMILY MEMBER 20B"/>
    <property type="match status" value="1"/>
</dbReference>
<keyword evidence="2" id="KW-0963">Cytoplasm</keyword>
<dbReference type="Pfam" id="PF00225">
    <property type="entry name" value="Kinesin"/>
    <property type="match status" value="1"/>
</dbReference>
<protein>
    <recommendedName>
        <fullName evidence="11">Kinesin-like protein</fullName>
    </recommendedName>
</protein>
<reference evidence="13" key="1">
    <citation type="submission" date="2023-01" db="EMBL/GenBank/DDBJ databases">
        <title>Genome assembly of the deep-sea coral Lophelia pertusa.</title>
        <authorList>
            <person name="Herrera S."/>
            <person name="Cordes E."/>
        </authorList>
    </citation>
    <scope>NUCLEOTIDE SEQUENCE</scope>
    <source>
        <strain evidence="13">USNM1676648</strain>
        <tissue evidence="13">Polyp</tissue>
    </source>
</reference>
<dbReference type="GO" id="GO:0007018">
    <property type="term" value="P:microtubule-based movement"/>
    <property type="evidence" value="ECO:0007669"/>
    <property type="project" value="InterPro"/>
</dbReference>
<keyword evidence="7" id="KW-0175">Coiled coil</keyword>
<dbReference type="GO" id="GO:0051231">
    <property type="term" value="P:spindle elongation"/>
    <property type="evidence" value="ECO:0007669"/>
    <property type="project" value="TreeGrafter"/>
</dbReference>
<evidence type="ECO:0000256" key="6">
    <source>
        <dbReference type="ARBA" id="ARBA00022840"/>
    </source>
</evidence>
<dbReference type="InterPro" id="IPR027417">
    <property type="entry name" value="P-loop_NTPase"/>
</dbReference>
<dbReference type="PRINTS" id="PR00380">
    <property type="entry name" value="KINESINHEAVY"/>
</dbReference>
<dbReference type="GO" id="GO:0008017">
    <property type="term" value="F:microtubule binding"/>
    <property type="evidence" value="ECO:0007669"/>
    <property type="project" value="InterPro"/>
</dbReference>
<comment type="caution">
    <text evidence="13">The sequence shown here is derived from an EMBL/GenBank/DDBJ whole genome shotgun (WGS) entry which is preliminary data.</text>
</comment>
<dbReference type="OrthoDB" id="2403182at2759"/>
<dbReference type="GO" id="GO:0005876">
    <property type="term" value="C:spindle microtubule"/>
    <property type="evidence" value="ECO:0007669"/>
    <property type="project" value="TreeGrafter"/>
</dbReference>
<name>A0A9W9YRA2_9CNID</name>
<dbReference type="GO" id="GO:0005634">
    <property type="term" value="C:nucleus"/>
    <property type="evidence" value="ECO:0007669"/>
    <property type="project" value="TreeGrafter"/>
</dbReference>
<evidence type="ECO:0000256" key="5">
    <source>
        <dbReference type="ARBA" id="ARBA00022741"/>
    </source>
</evidence>
<dbReference type="PROSITE" id="PS50067">
    <property type="entry name" value="KINESIN_MOTOR_2"/>
    <property type="match status" value="1"/>
</dbReference>
<evidence type="ECO:0000256" key="9">
    <source>
        <dbReference type="ARBA" id="ARBA00023212"/>
    </source>
</evidence>
<comment type="similarity">
    <text evidence="10 11">Belongs to the TRAFAC class myosin-kinesin ATPase superfamily. Kinesin family.</text>
</comment>
<keyword evidence="5 10" id="KW-0547">Nucleotide-binding</keyword>
<dbReference type="PROSITE" id="PS00411">
    <property type="entry name" value="KINESIN_MOTOR_1"/>
    <property type="match status" value="1"/>
</dbReference>
<dbReference type="GO" id="GO:0072686">
    <property type="term" value="C:mitotic spindle"/>
    <property type="evidence" value="ECO:0007669"/>
    <property type="project" value="TreeGrafter"/>
</dbReference>